<dbReference type="Gene3D" id="1.10.760.20">
    <property type="entry name" value="Protein of unknown function DUF3243"/>
    <property type="match status" value="1"/>
</dbReference>
<feature type="region of interest" description="Disordered" evidence="1">
    <location>
        <begin position="1"/>
        <end position="27"/>
    </location>
</feature>
<dbReference type="EMBL" id="PXYW01000013">
    <property type="protein sequence ID" value="PSR34049.1"/>
    <property type="molecule type" value="Genomic_DNA"/>
</dbReference>
<accession>A0A2T2XHT2</accession>
<dbReference type="Proteomes" id="UP000242972">
    <property type="component" value="Unassembled WGS sequence"/>
</dbReference>
<evidence type="ECO:0000313" key="2">
    <source>
        <dbReference type="EMBL" id="PSR34049.1"/>
    </source>
</evidence>
<sequence>MAKGVPQSFQDLKSRVKNRLQNGSNDVQQDVIEMGDAMMQSNVEAKSPQDRLAKRVWQASNHKDKEMLANMVTNMAKDEEDLS</sequence>
<name>A0A2T2XHT2_9FIRM</name>
<evidence type="ECO:0000313" key="3">
    <source>
        <dbReference type="Proteomes" id="UP000242972"/>
    </source>
</evidence>
<dbReference type="InterPro" id="IPR038292">
    <property type="entry name" value="YmfJ/YflH_sf"/>
</dbReference>
<evidence type="ECO:0000256" key="1">
    <source>
        <dbReference type="SAM" id="MobiDB-lite"/>
    </source>
</evidence>
<reference evidence="2 3" key="1">
    <citation type="journal article" date="2014" name="BMC Genomics">
        <title>Comparison of environmental and isolate Sulfobacillus genomes reveals diverse carbon, sulfur, nitrogen, and hydrogen metabolisms.</title>
        <authorList>
            <person name="Justice N.B."/>
            <person name="Norman A."/>
            <person name="Brown C.T."/>
            <person name="Singh A."/>
            <person name="Thomas B.C."/>
            <person name="Banfield J.F."/>
        </authorList>
    </citation>
    <scope>NUCLEOTIDE SEQUENCE [LARGE SCALE GENOMIC DNA]</scope>
    <source>
        <strain evidence="2">AMDSBA4</strain>
    </source>
</reference>
<gene>
    <name evidence="2" type="ORF">C7B46_07240</name>
</gene>
<dbReference type="Pfam" id="PF11588">
    <property type="entry name" value="DUF3243"/>
    <property type="match status" value="1"/>
</dbReference>
<dbReference type="InterPro" id="IPR021637">
    <property type="entry name" value="DUF3243"/>
</dbReference>
<dbReference type="AlphaFoldDB" id="A0A2T2XHT2"/>
<comment type="caution">
    <text evidence="2">The sequence shown here is derived from an EMBL/GenBank/DDBJ whole genome shotgun (WGS) entry which is preliminary data.</text>
</comment>
<organism evidence="2 3">
    <name type="scientific">Sulfobacillus benefaciens</name>
    <dbReference type="NCBI Taxonomy" id="453960"/>
    <lineage>
        <taxon>Bacteria</taxon>
        <taxon>Bacillati</taxon>
        <taxon>Bacillota</taxon>
        <taxon>Clostridia</taxon>
        <taxon>Eubacteriales</taxon>
        <taxon>Clostridiales Family XVII. Incertae Sedis</taxon>
        <taxon>Sulfobacillus</taxon>
    </lineage>
</organism>
<proteinExistence type="predicted"/>
<protein>
    <submittedName>
        <fullName evidence="2">Uncharacterized protein</fullName>
    </submittedName>
</protein>